<gene>
    <name evidence="3" type="ORF">DQ393_29095</name>
</gene>
<sequence>MVLRRPLLSKCDTLISFHVSSNGLPSSLSTLPIQKGNGNPIEAPPAPSGSNRANSRAEADIGHFKGIKPSVSGCARIVGHNTIFVDDRYPLAYGFQIK</sequence>
<reference evidence="3 4" key="1">
    <citation type="submission" date="2018-06" db="EMBL/GenBank/DDBJ databases">
        <title>Whole Genome Sequence of an efficient microsymbiont, Rhizobium tropici.</title>
        <authorList>
            <person name="Srinivasan R."/>
            <person name="Singh H.V."/>
            <person name="Srivastava R."/>
            <person name="Kumari B."/>
            <person name="Radhakrishna A."/>
        </authorList>
    </citation>
    <scope>NUCLEOTIDE SEQUENCE [LARGE SCALE GENOMIC DNA]</scope>
    <source>
        <strain evidence="3 4">IGFRI Rhizo-19</strain>
    </source>
</reference>
<evidence type="ECO:0000256" key="2">
    <source>
        <dbReference type="SAM" id="MobiDB-lite"/>
    </source>
</evidence>
<organism evidence="3 4">
    <name type="scientific">Rhizobium tropici</name>
    <dbReference type="NCBI Taxonomy" id="398"/>
    <lineage>
        <taxon>Bacteria</taxon>
        <taxon>Pseudomonadati</taxon>
        <taxon>Pseudomonadota</taxon>
        <taxon>Alphaproteobacteria</taxon>
        <taxon>Hyphomicrobiales</taxon>
        <taxon>Rhizobiaceae</taxon>
        <taxon>Rhizobium/Agrobacterium group</taxon>
        <taxon>Rhizobium</taxon>
    </lineage>
</organism>
<comment type="similarity">
    <text evidence="1">Belongs to the proline racemase family.</text>
</comment>
<name>A0A329Y6M4_RHITR</name>
<dbReference type="EMBL" id="QMKK01000054">
    <property type="protein sequence ID" value="RAX38738.1"/>
    <property type="molecule type" value="Genomic_DNA"/>
</dbReference>
<evidence type="ECO:0000313" key="3">
    <source>
        <dbReference type="EMBL" id="RAX38738.1"/>
    </source>
</evidence>
<dbReference type="OrthoDB" id="181267at2"/>
<protein>
    <submittedName>
        <fullName evidence="3">Uncharacterized protein</fullName>
    </submittedName>
</protein>
<dbReference type="Pfam" id="PF05544">
    <property type="entry name" value="Pro_racemase"/>
    <property type="match status" value="1"/>
</dbReference>
<accession>A0A329Y6M4</accession>
<feature type="compositionally biased region" description="Polar residues" evidence="2">
    <location>
        <begin position="22"/>
        <end position="32"/>
    </location>
</feature>
<dbReference type="Proteomes" id="UP000251205">
    <property type="component" value="Unassembled WGS sequence"/>
</dbReference>
<feature type="region of interest" description="Disordered" evidence="2">
    <location>
        <begin position="22"/>
        <end position="55"/>
    </location>
</feature>
<evidence type="ECO:0000256" key="1">
    <source>
        <dbReference type="ARBA" id="ARBA00007529"/>
    </source>
</evidence>
<dbReference type="InterPro" id="IPR008794">
    <property type="entry name" value="Pro_racemase_fam"/>
</dbReference>
<dbReference type="AlphaFoldDB" id="A0A329Y6M4"/>
<dbReference type="Gene3D" id="3.10.310.10">
    <property type="entry name" value="Diaminopimelate Epimerase, Chain A, domain 1"/>
    <property type="match status" value="1"/>
</dbReference>
<proteinExistence type="inferred from homology"/>
<comment type="caution">
    <text evidence="3">The sequence shown here is derived from an EMBL/GenBank/DDBJ whole genome shotgun (WGS) entry which is preliminary data.</text>
</comment>
<evidence type="ECO:0000313" key="4">
    <source>
        <dbReference type="Proteomes" id="UP000251205"/>
    </source>
</evidence>